<dbReference type="HOGENOM" id="CLU_1214748_0_0_1"/>
<name>A0A0B2ULA4_9MICR</name>
<sequence>MNTNNNRISKEEVKGFIGARFIMDSCMLLNLSCRVRYKALMLFHTFSDGMEFSGLCMASVLLASKLEEEMCTIKRIVYVFNYLYTQYESKPMPLTNRLSIRLKEGCIVAETEMLKRLGFDAQFEDVYSCMTEFAQTSRLPSEFIQKCFNILNTLLQSREVKQMNLQALMKATVQSCIGTSKILDDILYRYNTLDAKKFDLNTFEEVKSIRKIDNNMIQNFVKRQRHEQ</sequence>
<gene>
    <name evidence="1" type="ORF">M896_031300</name>
</gene>
<dbReference type="PANTHER" id="PTHR10026">
    <property type="entry name" value="CYCLIN"/>
    <property type="match status" value="1"/>
</dbReference>
<dbReference type="SUPFAM" id="SSF47954">
    <property type="entry name" value="Cyclin-like"/>
    <property type="match status" value="1"/>
</dbReference>
<reference evidence="1 2" key="1">
    <citation type="journal article" date="2014" name="MBio">
        <title>The Ordospora colligata genome; evolution of extreme reduction in microsporidia and host-to-parasite horizontal gene transfer.</title>
        <authorList>
            <person name="Pombert J.-F."/>
            <person name="Haag K.L."/>
            <person name="Beidas S."/>
            <person name="Ebert D."/>
            <person name="Keeling P.J."/>
        </authorList>
    </citation>
    <scope>NUCLEOTIDE SEQUENCE [LARGE SCALE GENOMIC DNA]</scope>
    <source>
        <strain evidence="1 2">OC4</strain>
    </source>
</reference>
<evidence type="ECO:0008006" key="3">
    <source>
        <dbReference type="Google" id="ProtNLM"/>
    </source>
</evidence>
<comment type="caution">
    <text evidence="1">The sequence shown here is derived from an EMBL/GenBank/DDBJ whole genome shotgun (WGS) entry which is preliminary data.</text>
</comment>
<dbReference type="InterPro" id="IPR036915">
    <property type="entry name" value="Cyclin-like_sf"/>
</dbReference>
<dbReference type="AlphaFoldDB" id="A0A0B2ULA4"/>
<dbReference type="GeneID" id="26261414"/>
<organism evidence="1 2">
    <name type="scientific">Ordospora colligata OC4</name>
    <dbReference type="NCBI Taxonomy" id="1354746"/>
    <lineage>
        <taxon>Eukaryota</taxon>
        <taxon>Fungi</taxon>
        <taxon>Fungi incertae sedis</taxon>
        <taxon>Microsporidia</taxon>
        <taxon>Ordosporidae</taxon>
        <taxon>Ordospora</taxon>
    </lineage>
</organism>
<dbReference type="GO" id="GO:0016538">
    <property type="term" value="F:cyclin-dependent protein serine/threonine kinase regulator activity"/>
    <property type="evidence" value="ECO:0007669"/>
    <property type="project" value="InterPro"/>
</dbReference>
<dbReference type="InParanoid" id="A0A0B2ULA4"/>
<dbReference type="Gene3D" id="1.10.472.10">
    <property type="entry name" value="Cyclin-like"/>
    <property type="match status" value="1"/>
</dbReference>
<accession>A0A0B2ULA4</accession>
<dbReference type="OrthoDB" id="10264655at2759"/>
<proteinExistence type="predicted"/>
<dbReference type="EMBL" id="JOKQ01000003">
    <property type="protein sequence ID" value="KHN70143.1"/>
    <property type="molecule type" value="Genomic_DNA"/>
</dbReference>
<dbReference type="VEuPathDB" id="MicrosporidiaDB:M896_031300"/>
<dbReference type="Proteomes" id="UP000031056">
    <property type="component" value="Unassembled WGS sequence"/>
</dbReference>
<keyword evidence="2" id="KW-1185">Reference proteome</keyword>
<dbReference type="RefSeq" id="XP_014564185.1">
    <property type="nucleotide sequence ID" value="XM_014708699.1"/>
</dbReference>
<protein>
    <recommendedName>
        <fullName evidence="3">Cyclin N-terminal domain-containing protein</fullName>
    </recommendedName>
</protein>
<evidence type="ECO:0000313" key="1">
    <source>
        <dbReference type="EMBL" id="KHN70143.1"/>
    </source>
</evidence>
<dbReference type="InterPro" id="IPR043198">
    <property type="entry name" value="Cyclin/Ssn8"/>
</dbReference>
<dbReference type="GO" id="GO:0006357">
    <property type="term" value="P:regulation of transcription by RNA polymerase II"/>
    <property type="evidence" value="ECO:0007669"/>
    <property type="project" value="InterPro"/>
</dbReference>
<evidence type="ECO:0000313" key="2">
    <source>
        <dbReference type="Proteomes" id="UP000031056"/>
    </source>
</evidence>